<dbReference type="InterPro" id="IPR027417">
    <property type="entry name" value="P-loop_NTPase"/>
</dbReference>
<feature type="non-terminal residue" evidence="1">
    <location>
        <position position="1"/>
    </location>
</feature>
<dbReference type="AlphaFoldDB" id="A0A662CYB1"/>
<evidence type="ECO:0000313" key="2">
    <source>
        <dbReference type="Proteomes" id="UP000277457"/>
    </source>
</evidence>
<dbReference type="EMBL" id="QMPY01000154">
    <property type="protein sequence ID" value="RLE06744.1"/>
    <property type="molecule type" value="Genomic_DNA"/>
</dbReference>
<organism evidence="1 2">
    <name type="scientific">Aerophobetes bacterium</name>
    <dbReference type="NCBI Taxonomy" id="2030807"/>
    <lineage>
        <taxon>Bacteria</taxon>
        <taxon>Candidatus Aerophobota</taxon>
    </lineage>
</organism>
<gene>
    <name evidence="1" type="ORF">DRZ78_04185</name>
</gene>
<accession>A0A662CYB1</accession>
<reference evidence="1 2" key="1">
    <citation type="submission" date="2018-06" db="EMBL/GenBank/DDBJ databases">
        <title>Extensive metabolic versatility and redundancy in microbially diverse, dynamic hydrothermal sediments.</title>
        <authorList>
            <person name="Dombrowski N."/>
            <person name="Teske A."/>
            <person name="Baker B.J."/>
        </authorList>
    </citation>
    <scope>NUCLEOTIDE SEQUENCE [LARGE SCALE GENOMIC DNA]</scope>
    <source>
        <strain evidence="1">B7_G13</strain>
    </source>
</reference>
<evidence type="ECO:0000313" key="1">
    <source>
        <dbReference type="EMBL" id="RLE06744.1"/>
    </source>
</evidence>
<protein>
    <submittedName>
        <fullName evidence="1">Type II secretion system protein GspE</fullName>
    </submittedName>
</protein>
<dbReference type="Gene3D" id="3.40.50.300">
    <property type="entry name" value="P-loop containing nucleotide triphosphate hydrolases"/>
    <property type="match status" value="1"/>
</dbReference>
<dbReference type="Proteomes" id="UP000277457">
    <property type="component" value="Unassembled WGS sequence"/>
</dbReference>
<comment type="caution">
    <text evidence="1">The sequence shown here is derived from an EMBL/GenBank/DDBJ whole genome shotgun (WGS) entry which is preliminary data.</text>
</comment>
<name>A0A662CYB1_UNCAE</name>
<proteinExistence type="predicted"/>
<sequence>EALEVDDDIKELIIKRASEVEIRKAALAKGMVPLKENAMAKVIRGITTLEELARVVGTV</sequence>